<dbReference type="GO" id="GO:0005829">
    <property type="term" value="C:cytosol"/>
    <property type="evidence" value="ECO:0007669"/>
    <property type="project" value="TreeGrafter"/>
</dbReference>
<evidence type="ECO:0000313" key="2">
    <source>
        <dbReference type="Proteomes" id="UP000216475"/>
    </source>
</evidence>
<dbReference type="InterPro" id="IPR004375">
    <property type="entry name" value="NanQ/TabA/YiaL"/>
</dbReference>
<dbReference type="NCBIfam" id="TIGR00022">
    <property type="entry name" value="YhcH/YjgK/YiaL family protein"/>
    <property type="match status" value="1"/>
</dbReference>
<organism evidence="1 2">
    <name type="scientific">Terribacillus saccharophilus</name>
    <dbReference type="NCBI Taxonomy" id="361277"/>
    <lineage>
        <taxon>Bacteria</taxon>
        <taxon>Bacillati</taxon>
        <taxon>Bacillota</taxon>
        <taxon>Bacilli</taxon>
        <taxon>Bacillales</taxon>
        <taxon>Bacillaceae</taxon>
        <taxon>Terribacillus</taxon>
    </lineage>
</organism>
<evidence type="ECO:0008006" key="3">
    <source>
        <dbReference type="Google" id="ProtNLM"/>
    </source>
</evidence>
<dbReference type="Pfam" id="PF04074">
    <property type="entry name" value="DUF386"/>
    <property type="match status" value="1"/>
</dbReference>
<dbReference type="AlphaFoldDB" id="A0A268HHD1"/>
<dbReference type="InterPro" id="IPR037012">
    <property type="entry name" value="NanQ/TabA/YiaL_sf"/>
</dbReference>
<name>A0A268HHD1_9BACI</name>
<dbReference type="SUPFAM" id="SSF51197">
    <property type="entry name" value="Clavaminate synthase-like"/>
    <property type="match status" value="1"/>
</dbReference>
<dbReference type="PANTHER" id="PTHR34986">
    <property type="entry name" value="EVOLVED BETA-GALACTOSIDASE SUBUNIT BETA"/>
    <property type="match status" value="1"/>
</dbReference>
<dbReference type="Gene3D" id="2.60.120.370">
    <property type="entry name" value="YhcH/YjgK/YiaL"/>
    <property type="match status" value="1"/>
</dbReference>
<protein>
    <recommendedName>
        <fullName evidence="3">YhcH/YjgK/YiaL family protein</fullName>
    </recommendedName>
</protein>
<dbReference type="PANTHER" id="PTHR34986:SF1">
    <property type="entry name" value="PROTEIN YIAL"/>
    <property type="match status" value="1"/>
</dbReference>
<dbReference type="Proteomes" id="UP000216475">
    <property type="component" value="Unassembled WGS sequence"/>
</dbReference>
<reference evidence="1 2" key="1">
    <citation type="submission" date="2017-07" db="EMBL/GenBank/DDBJ databases">
        <title>Isolation and whole genome analysis of endospore-forming bacteria from heroin.</title>
        <authorList>
            <person name="Kalinowski J."/>
            <person name="Ahrens B."/>
            <person name="Al-Dilaimi A."/>
            <person name="Winkler A."/>
            <person name="Wibberg D."/>
            <person name="Schleenbecker U."/>
            <person name="Ruckert C."/>
            <person name="Wolfel R."/>
            <person name="Grass G."/>
        </authorList>
    </citation>
    <scope>NUCLEOTIDE SEQUENCE [LARGE SCALE GENOMIC DNA]</scope>
    <source>
        <strain evidence="1 2">7509</strain>
    </source>
</reference>
<dbReference type="EMBL" id="NPBH01000010">
    <property type="protein sequence ID" value="PAE09278.1"/>
    <property type="molecule type" value="Genomic_DNA"/>
</dbReference>
<accession>A0A268HHD1</accession>
<proteinExistence type="predicted"/>
<gene>
    <name evidence="1" type="ORF">CHI12_03030</name>
</gene>
<sequence length="149" mass="17126">MKSVIFDLIENLVEYNSLNPKIGNGLKKFNEIEIDYNKRFEFDGGYLFFQEGTTTHIDEGTFEAHKKYIDIQIVLDGSEYVAWAPIDQLEVDVAYNVEKDVVRLNGNPETTMKINKGMAYICLPHDGHKALKYIDKATNYKKAVIKIEI</sequence>
<comment type="caution">
    <text evidence="1">The sequence shown here is derived from an EMBL/GenBank/DDBJ whole genome shotgun (WGS) entry which is preliminary data.</text>
</comment>
<evidence type="ECO:0000313" key="1">
    <source>
        <dbReference type="EMBL" id="PAE09278.1"/>
    </source>
</evidence>